<dbReference type="PROSITE" id="PS01010">
    <property type="entry name" value="CRISP_2"/>
    <property type="match status" value="1"/>
</dbReference>
<evidence type="ECO:0000313" key="2">
    <source>
        <dbReference type="EMBL" id="MEI5685966.1"/>
    </source>
</evidence>
<dbReference type="PANTHER" id="PTHR10334">
    <property type="entry name" value="CYSTEINE-RICH SECRETORY PROTEIN-RELATED"/>
    <property type="match status" value="1"/>
</dbReference>
<sequence length="191" mass="20922">MAAMIAKRHSWLAAAMLLLGCSQVPERPERVVEPRAAEGPAPRGSLLLRQAMLAGQNAARADVGVPPLTWSEPLAAAALSYAQEMARTGRFAHADQPQGMTRQGENLWMGSRGAYRFDEMVGHWVAEKKDFLNLPVPQSSRTGRWQDIGHYSQIVWRGTTQVGCAIASNAKDDYVVCRYSPPGNVWGSIAY</sequence>
<dbReference type="Gene3D" id="3.40.33.10">
    <property type="entry name" value="CAP"/>
    <property type="match status" value="1"/>
</dbReference>
<reference evidence="2 3" key="1">
    <citation type="journal article" date="2013" name="Int. J. Syst. Evol. Microbiol.">
        <title>Sphingomonas kyungheensis sp. nov., a bacterium with ginsenoside-converting activity isolated from soil of a ginseng field.</title>
        <authorList>
            <person name="Son H.M."/>
            <person name="Yang J.E."/>
            <person name="Park Y."/>
            <person name="Han C.K."/>
            <person name="Kim S.G."/>
            <person name="Kook M."/>
            <person name="Yi T.H."/>
        </authorList>
    </citation>
    <scope>NUCLEOTIDE SEQUENCE [LARGE SCALE GENOMIC DNA]</scope>
    <source>
        <strain evidence="2 3">LMG 26582</strain>
    </source>
</reference>
<name>A0ABU8GYQ8_9SPHN</name>
<evidence type="ECO:0000313" key="3">
    <source>
        <dbReference type="Proteomes" id="UP001367771"/>
    </source>
</evidence>
<dbReference type="SMART" id="SM00198">
    <property type="entry name" value="SCP"/>
    <property type="match status" value="1"/>
</dbReference>
<dbReference type="InterPro" id="IPR035940">
    <property type="entry name" value="CAP_sf"/>
</dbReference>
<dbReference type="InterPro" id="IPR001283">
    <property type="entry name" value="CRISP-related"/>
</dbReference>
<proteinExistence type="predicted"/>
<keyword evidence="3" id="KW-1185">Reference proteome</keyword>
<dbReference type="Proteomes" id="UP001367771">
    <property type="component" value="Unassembled WGS sequence"/>
</dbReference>
<protein>
    <submittedName>
        <fullName evidence="2">CAP domain-containing protein</fullName>
    </submittedName>
</protein>
<comment type="caution">
    <text evidence="2">The sequence shown here is derived from an EMBL/GenBank/DDBJ whole genome shotgun (WGS) entry which is preliminary data.</text>
</comment>
<dbReference type="PROSITE" id="PS01009">
    <property type="entry name" value="CRISP_1"/>
    <property type="match status" value="1"/>
</dbReference>
<dbReference type="InterPro" id="IPR018244">
    <property type="entry name" value="Allrgn_V5/Tpx1_CS"/>
</dbReference>
<dbReference type="InterPro" id="IPR014044">
    <property type="entry name" value="CAP_dom"/>
</dbReference>
<dbReference type="EMBL" id="JBBBDM010000001">
    <property type="protein sequence ID" value="MEI5685966.1"/>
    <property type="molecule type" value="Genomic_DNA"/>
</dbReference>
<accession>A0ABU8GYQ8</accession>
<evidence type="ECO:0000259" key="1">
    <source>
        <dbReference type="SMART" id="SM00198"/>
    </source>
</evidence>
<dbReference type="Pfam" id="PF00188">
    <property type="entry name" value="CAP"/>
    <property type="match status" value="1"/>
</dbReference>
<feature type="domain" description="SCP" evidence="1">
    <location>
        <begin position="47"/>
        <end position="187"/>
    </location>
</feature>
<organism evidence="2 3">
    <name type="scientific">Sphingomonas kyungheensis</name>
    <dbReference type="NCBI Taxonomy" id="1069987"/>
    <lineage>
        <taxon>Bacteria</taxon>
        <taxon>Pseudomonadati</taxon>
        <taxon>Pseudomonadota</taxon>
        <taxon>Alphaproteobacteria</taxon>
        <taxon>Sphingomonadales</taxon>
        <taxon>Sphingomonadaceae</taxon>
        <taxon>Sphingomonas</taxon>
    </lineage>
</organism>
<dbReference type="PRINTS" id="PR00837">
    <property type="entry name" value="V5TPXLIKE"/>
</dbReference>
<gene>
    <name evidence="2" type="ORF">V8201_02615</name>
</gene>
<dbReference type="SUPFAM" id="SSF55797">
    <property type="entry name" value="PR-1-like"/>
    <property type="match status" value="1"/>
</dbReference>
<dbReference type="PROSITE" id="PS51257">
    <property type="entry name" value="PROKAR_LIPOPROTEIN"/>
    <property type="match status" value="1"/>
</dbReference>